<gene>
    <name evidence="2" type="ORF">ERS686654_00915</name>
</gene>
<dbReference type="AlphaFoldDB" id="A0A0S4RWU3"/>
<dbReference type="PROSITE" id="PS51186">
    <property type="entry name" value="GNAT"/>
    <property type="match status" value="1"/>
</dbReference>
<feature type="domain" description="N-acetyltransferase" evidence="1">
    <location>
        <begin position="5"/>
        <end position="148"/>
    </location>
</feature>
<evidence type="ECO:0000313" key="3">
    <source>
        <dbReference type="Proteomes" id="UP000052237"/>
    </source>
</evidence>
<dbReference type="Gene3D" id="3.40.630.30">
    <property type="match status" value="1"/>
</dbReference>
<dbReference type="Pfam" id="PF00583">
    <property type="entry name" value="Acetyltransf_1"/>
    <property type="match status" value="1"/>
</dbReference>
<sequence length="148" mass="17381">MVWTKSFIKLSNDEILKVYKARTDPTTLKFSNTNFSFDEYRNFIYSLKFAKDKVYYMVYKDDEFIGVISFTNVIGDMAEFGVYKCPSVPNVGDVLMKELIKEAENLNIKKIVARAFKENKKALYLYHKFGFITMIEDDKIAYLKLNLK</sequence>
<dbReference type="EMBL" id="FAVB01000002">
    <property type="protein sequence ID" value="CUU78023.1"/>
    <property type="molecule type" value="Genomic_DNA"/>
</dbReference>
<keyword evidence="3" id="KW-1185">Reference proteome</keyword>
<organism evidence="2 3">
    <name type="scientific">Campylobacter hyointestinalis subsp. hyointestinalis</name>
    <dbReference type="NCBI Taxonomy" id="91352"/>
    <lineage>
        <taxon>Bacteria</taxon>
        <taxon>Pseudomonadati</taxon>
        <taxon>Campylobacterota</taxon>
        <taxon>Epsilonproteobacteria</taxon>
        <taxon>Campylobacterales</taxon>
        <taxon>Campylobacteraceae</taxon>
        <taxon>Campylobacter</taxon>
    </lineage>
</organism>
<dbReference type="InterPro" id="IPR000182">
    <property type="entry name" value="GNAT_dom"/>
</dbReference>
<dbReference type="InterPro" id="IPR016181">
    <property type="entry name" value="Acyl_CoA_acyltransferase"/>
</dbReference>
<evidence type="ECO:0000259" key="1">
    <source>
        <dbReference type="PROSITE" id="PS51186"/>
    </source>
</evidence>
<dbReference type="RefSeq" id="WP_059435078.1">
    <property type="nucleotide sequence ID" value="NZ_FAVB01000002.1"/>
</dbReference>
<evidence type="ECO:0000313" key="2">
    <source>
        <dbReference type="EMBL" id="CUU78023.1"/>
    </source>
</evidence>
<protein>
    <submittedName>
        <fullName evidence="2">Acetyltransferase</fullName>
    </submittedName>
</protein>
<proteinExistence type="predicted"/>
<dbReference type="SUPFAM" id="SSF55729">
    <property type="entry name" value="Acyl-CoA N-acyltransferases (Nat)"/>
    <property type="match status" value="1"/>
</dbReference>
<dbReference type="Proteomes" id="UP000052237">
    <property type="component" value="Unassembled WGS sequence"/>
</dbReference>
<accession>A0A0S4RWU3</accession>
<name>A0A0S4RWU3_CAMHY</name>
<reference evidence="2 3" key="1">
    <citation type="submission" date="2015-11" db="EMBL/GenBank/DDBJ databases">
        <authorList>
            <consortium name="Pathogen Informatics"/>
        </authorList>
    </citation>
    <scope>NUCLEOTIDE SEQUENCE [LARGE SCALE GENOMIC DNA]</scope>
    <source>
        <strain evidence="2 3">006A-0059</strain>
    </source>
</reference>
<dbReference type="GO" id="GO:0016747">
    <property type="term" value="F:acyltransferase activity, transferring groups other than amino-acyl groups"/>
    <property type="evidence" value="ECO:0007669"/>
    <property type="project" value="InterPro"/>
</dbReference>
<comment type="caution">
    <text evidence="2">The sequence shown here is derived from an EMBL/GenBank/DDBJ whole genome shotgun (WGS) entry which is preliminary data.</text>
</comment>